<sequence>MPHTPDIDEEAIRRAVEKDDPTSAIARLSRGDRKVIFVIGVAFALFQLWTATFNPLSSLVVRSVHVGFLLLMAFLLIGARDGMRREKVPAYDWLLGGLAFLLGLYHWVFEHDLILRSGTPTNLDLWVGALDTLLVAEAARRIMGWGLPALCLIFVPYAMLGPYMPDILAHRGYEMEQVIEQLHFSTEGIYGTPTFVSSTFIFLFILFGAFLEKAGVIGLFNDLSMALVGRRLGGAAKVAVVSSGFMGMVNGSGVANVLTTGQFTIPMMKRFGYSAKFAGALEATASMGGQIMPPVMGAAAFIMAETLGVSYLEVCKAAAIPAILYFVSAYWMAHLEAARAGLRGLPEAECPKLWPSLRRGWHLLLPLVALVTLLLSGRTPLFAGVVGIAGTVVLMMGLALVAQMGPVALRMAFWVGLGLGAWGLTQVGLRTEQMAMVVIGLLALPCFLFKSGRGLLTALMEALADGARAAVAVGIACALVGILIGMLTLTGLASGLAGIIVELSGGNLLLALFLTMVACIILGTGLPTTANYIITASIAAPALQQLGVPLIVSHMFCFYFGIMADLTPPVALAALAASPIARAGHMEIAWLATRIGIAGYLVPFMAVFDPALMLQSGDGLDTAYMVVKALLGIGLLGIVTVGHYKTKLRVWEMVWAFAAAVLLVLAMPMTDEAGFALAALFLGRQVWRGRQMAGAAA</sequence>
<dbReference type="RefSeq" id="WP_102111215.1">
    <property type="nucleotide sequence ID" value="NZ_BMGN01000016.1"/>
</dbReference>
<keyword evidence="3" id="KW-1185">Reference proteome</keyword>
<dbReference type="PANTHER" id="PTHR43849">
    <property type="entry name" value="BLL3936 PROTEIN"/>
    <property type="match status" value="1"/>
</dbReference>
<dbReference type="InterPro" id="IPR010656">
    <property type="entry name" value="DctM"/>
</dbReference>
<keyword evidence="1" id="KW-0813">Transport</keyword>
<keyword evidence="1" id="KW-0997">Cell inner membrane</keyword>
<dbReference type="KEGG" id="ncb:C0V82_03980"/>
<evidence type="ECO:0000313" key="3">
    <source>
        <dbReference type="Proteomes" id="UP000234752"/>
    </source>
</evidence>
<keyword evidence="1" id="KW-0472">Membrane</keyword>
<reference evidence="2 3" key="1">
    <citation type="submission" date="2017-12" db="EMBL/GenBank/DDBJ databases">
        <title>Genomes of bacteria within cyanobacterial aggregates.</title>
        <authorList>
            <person name="Cai H."/>
        </authorList>
    </citation>
    <scope>NUCLEOTIDE SEQUENCE [LARGE SCALE GENOMIC DNA]</scope>
    <source>
        <strain evidence="2 3">TH16</strain>
    </source>
</reference>
<dbReference type="GO" id="GO:0022857">
    <property type="term" value="F:transmembrane transporter activity"/>
    <property type="evidence" value="ECO:0007669"/>
    <property type="project" value="UniProtKB-UniRule"/>
</dbReference>
<dbReference type="InterPro" id="IPR011853">
    <property type="entry name" value="TRAP_DctM-Dct_fused"/>
</dbReference>
<comment type="function">
    <text evidence="1">Part of the tripartite ATP-independent periplasmic (TRAP) transport system.</text>
</comment>
<name>A0A2K9NBD3_9PROT</name>
<dbReference type="EMBL" id="CP025611">
    <property type="protein sequence ID" value="AUN29485.1"/>
    <property type="molecule type" value="Genomic_DNA"/>
</dbReference>
<keyword evidence="1" id="KW-1003">Cell membrane</keyword>
<evidence type="ECO:0000256" key="1">
    <source>
        <dbReference type="RuleBase" id="RU369079"/>
    </source>
</evidence>
<dbReference type="Pfam" id="PF06808">
    <property type="entry name" value="DctM"/>
    <property type="match status" value="1"/>
</dbReference>
<gene>
    <name evidence="2" type="ORF">C0V82_03980</name>
</gene>
<proteinExistence type="predicted"/>
<comment type="subcellular location">
    <subcellularLocation>
        <location evidence="1">Cell inner membrane</location>
        <topology evidence="1">Multi-pass membrane protein</topology>
    </subcellularLocation>
</comment>
<dbReference type="PANTHER" id="PTHR43849:SF2">
    <property type="entry name" value="BLL3936 PROTEIN"/>
    <property type="match status" value="1"/>
</dbReference>
<dbReference type="AlphaFoldDB" id="A0A2K9NBD3"/>
<dbReference type="OrthoDB" id="9759894at2"/>
<dbReference type="Proteomes" id="UP000234752">
    <property type="component" value="Chromosome eg_1"/>
</dbReference>
<dbReference type="NCBIfam" id="TIGR02123">
    <property type="entry name" value="TRAP_fused"/>
    <property type="match status" value="1"/>
</dbReference>
<accession>A0A2K9NBD3</accession>
<dbReference type="GO" id="GO:0005886">
    <property type="term" value="C:plasma membrane"/>
    <property type="evidence" value="ECO:0007669"/>
    <property type="project" value="UniProtKB-SubCell"/>
</dbReference>
<evidence type="ECO:0000313" key="2">
    <source>
        <dbReference type="EMBL" id="AUN29485.1"/>
    </source>
</evidence>
<protein>
    <submittedName>
        <fullName evidence="2">C4-dicarboxylate ABC transporter</fullName>
    </submittedName>
</protein>
<organism evidence="2 3">
    <name type="scientific">Niveispirillum cyanobacteriorum</name>
    <dbReference type="NCBI Taxonomy" id="1612173"/>
    <lineage>
        <taxon>Bacteria</taxon>
        <taxon>Pseudomonadati</taxon>
        <taxon>Pseudomonadota</taxon>
        <taxon>Alphaproteobacteria</taxon>
        <taxon>Rhodospirillales</taxon>
        <taxon>Azospirillaceae</taxon>
        <taxon>Niveispirillum</taxon>
    </lineage>
</organism>